<dbReference type="NCBIfam" id="TIGR01456">
    <property type="entry name" value="CECR5"/>
    <property type="match status" value="1"/>
</dbReference>
<dbReference type="PANTHER" id="PTHR14269">
    <property type="entry name" value="CDP-DIACYLGLYCEROL--GLYCEROL-3-PHOSPHATE 3-PHOSPHATIDYLTRANSFERASE-RELATED"/>
    <property type="match status" value="1"/>
</dbReference>
<reference evidence="2" key="2">
    <citation type="submission" date="2015-01" db="EMBL/GenBank/DDBJ databases">
        <title>Evolutionary Origins and Diversification of the Mycorrhizal Mutualists.</title>
        <authorList>
            <consortium name="DOE Joint Genome Institute"/>
            <consortium name="Mycorrhizal Genomics Consortium"/>
            <person name="Kohler A."/>
            <person name="Kuo A."/>
            <person name="Nagy L.G."/>
            <person name="Floudas D."/>
            <person name="Copeland A."/>
            <person name="Barry K.W."/>
            <person name="Cichocki N."/>
            <person name="Veneault-Fourrey C."/>
            <person name="LaButti K."/>
            <person name="Lindquist E.A."/>
            <person name="Lipzen A."/>
            <person name="Lundell T."/>
            <person name="Morin E."/>
            <person name="Murat C."/>
            <person name="Riley R."/>
            <person name="Ohm R."/>
            <person name="Sun H."/>
            <person name="Tunlid A."/>
            <person name="Henrissat B."/>
            <person name="Grigoriev I.V."/>
            <person name="Hibbett D.S."/>
            <person name="Martin F."/>
        </authorList>
    </citation>
    <scope>NUCLEOTIDE SEQUENCE [LARGE SCALE GENOMIC DNA]</scope>
    <source>
        <strain evidence="2">Foug A</strain>
    </source>
</reference>
<dbReference type="PANTHER" id="PTHR14269:SF4">
    <property type="entry name" value="CAT EYE SYNDROME CRITICAL REGION PROTEIN 5"/>
    <property type="match status" value="1"/>
</dbReference>
<dbReference type="NCBIfam" id="TIGR01460">
    <property type="entry name" value="HAD-SF-IIA"/>
    <property type="match status" value="1"/>
</dbReference>
<evidence type="ECO:0000313" key="1">
    <source>
        <dbReference type="EMBL" id="KIM53656.1"/>
    </source>
</evidence>
<dbReference type="InterPro" id="IPR023214">
    <property type="entry name" value="HAD_sf"/>
</dbReference>
<name>A0A0C3DC72_9AGAM</name>
<dbReference type="FunCoup" id="A0A0C3DC72">
    <property type="interactions" value="231"/>
</dbReference>
<accession>A0A0C3DC72</accession>
<dbReference type="EMBL" id="KN822174">
    <property type="protein sequence ID" value="KIM53656.1"/>
    <property type="molecule type" value="Genomic_DNA"/>
</dbReference>
<evidence type="ECO:0000313" key="2">
    <source>
        <dbReference type="Proteomes" id="UP000053989"/>
    </source>
</evidence>
<organism evidence="1 2">
    <name type="scientific">Scleroderma citrinum Foug A</name>
    <dbReference type="NCBI Taxonomy" id="1036808"/>
    <lineage>
        <taxon>Eukaryota</taxon>
        <taxon>Fungi</taxon>
        <taxon>Dikarya</taxon>
        <taxon>Basidiomycota</taxon>
        <taxon>Agaricomycotina</taxon>
        <taxon>Agaricomycetes</taxon>
        <taxon>Agaricomycetidae</taxon>
        <taxon>Boletales</taxon>
        <taxon>Sclerodermatineae</taxon>
        <taxon>Sclerodermataceae</taxon>
        <taxon>Scleroderma</taxon>
    </lineage>
</organism>
<dbReference type="SUPFAM" id="SSF56784">
    <property type="entry name" value="HAD-like"/>
    <property type="match status" value="1"/>
</dbReference>
<dbReference type="GO" id="GO:0005739">
    <property type="term" value="C:mitochondrion"/>
    <property type="evidence" value="ECO:0007669"/>
    <property type="project" value="TreeGrafter"/>
</dbReference>
<dbReference type="Pfam" id="PF13344">
    <property type="entry name" value="Hydrolase_6"/>
    <property type="match status" value="1"/>
</dbReference>
<dbReference type="InterPro" id="IPR050324">
    <property type="entry name" value="CDP-alcohol_PTase-I"/>
</dbReference>
<dbReference type="InParanoid" id="A0A0C3DC72"/>
<dbReference type="InterPro" id="IPR006357">
    <property type="entry name" value="HAD-SF_hydro_IIA"/>
</dbReference>
<sequence>MHMFFKYVNSAPIKYFVRHYTVHKPLSPLAFAFDIDGVLVRGKHALPAAKRALAILDGNNEFGIKIPYILLTNGGGVSEAARCKDLSERFGIQIKVDQYIQAHTVVQSIVHQYADMPVLVLGGRGDTLRKVAEGYGFKRVYNTLDVLAWNPSVWPFHDLTVEERASIKNADFSKIPIAAIFVFHDPRNWALDIQVMCDVIQSGGIVGGPYVSKCARKPVDLVFCNPDLVWRSDFEHPRTGQGTFKEAFQAVFKALTGAAYPCVQFGKPTEATYTFAAKILSRHAGGDSVPEVYMVGDNPESDIAGANAAGWKSILVHTGVYNPQHGPPKHKPTHETEDVEQAVLWALEQELRS</sequence>
<dbReference type="HOGENOM" id="CLU_030880_3_1_1"/>
<dbReference type="OrthoDB" id="10251048at2759"/>
<dbReference type="Gene3D" id="3.40.50.1000">
    <property type="entry name" value="HAD superfamily/HAD-like"/>
    <property type="match status" value="2"/>
</dbReference>
<gene>
    <name evidence="1" type="ORF">SCLCIDRAFT_17885</name>
</gene>
<protein>
    <recommendedName>
        <fullName evidence="3">HAD hydrolase</fullName>
    </recommendedName>
</protein>
<dbReference type="InterPro" id="IPR006353">
    <property type="entry name" value="HAD-SF_hydro_IIA_CECR5"/>
</dbReference>
<proteinExistence type="predicted"/>
<dbReference type="Proteomes" id="UP000053989">
    <property type="component" value="Unassembled WGS sequence"/>
</dbReference>
<reference evidence="1 2" key="1">
    <citation type="submission" date="2014-04" db="EMBL/GenBank/DDBJ databases">
        <authorList>
            <consortium name="DOE Joint Genome Institute"/>
            <person name="Kuo A."/>
            <person name="Kohler A."/>
            <person name="Nagy L.G."/>
            <person name="Floudas D."/>
            <person name="Copeland A."/>
            <person name="Barry K.W."/>
            <person name="Cichocki N."/>
            <person name="Veneault-Fourrey C."/>
            <person name="LaButti K."/>
            <person name="Lindquist E.A."/>
            <person name="Lipzen A."/>
            <person name="Lundell T."/>
            <person name="Morin E."/>
            <person name="Murat C."/>
            <person name="Sun H."/>
            <person name="Tunlid A."/>
            <person name="Henrissat B."/>
            <person name="Grigoriev I.V."/>
            <person name="Hibbett D.S."/>
            <person name="Martin F."/>
            <person name="Nordberg H.P."/>
            <person name="Cantor M.N."/>
            <person name="Hua S.X."/>
        </authorList>
    </citation>
    <scope>NUCLEOTIDE SEQUENCE [LARGE SCALE GENOMIC DNA]</scope>
    <source>
        <strain evidence="1 2">Foug A</strain>
    </source>
</reference>
<dbReference type="STRING" id="1036808.A0A0C3DC72"/>
<dbReference type="AlphaFoldDB" id="A0A0C3DC72"/>
<keyword evidence="2" id="KW-1185">Reference proteome</keyword>
<dbReference type="Pfam" id="PF13242">
    <property type="entry name" value="Hydrolase_like"/>
    <property type="match status" value="1"/>
</dbReference>
<dbReference type="GO" id="GO:0046474">
    <property type="term" value="P:glycerophospholipid biosynthetic process"/>
    <property type="evidence" value="ECO:0007669"/>
    <property type="project" value="TreeGrafter"/>
</dbReference>
<dbReference type="InterPro" id="IPR036412">
    <property type="entry name" value="HAD-like_sf"/>
</dbReference>
<evidence type="ECO:0008006" key="3">
    <source>
        <dbReference type="Google" id="ProtNLM"/>
    </source>
</evidence>